<proteinExistence type="predicted"/>
<sequence>MATTLPRIQVTQTPELAAGLELAAKEWPGASRSELVARLAEAGTETIAAKRAARRAERRKVLEETRGMFADVYPPGYLDELRRDWPE</sequence>
<evidence type="ECO:0000313" key="2">
    <source>
        <dbReference type="Proteomes" id="UP001500731"/>
    </source>
</evidence>
<comment type="caution">
    <text evidence="1">The sequence shown here is derived from an EMBL/GenBank/DDBJ whole genome shotgun (WGS) entry which is preliminary data.</text>
</comment>
<name>A0ABP8P8L6_9MICO</name>
<protein>
    <recommendedName>
        <fullName evidence="3">Ribbon-helix-helix protein, CopG family</fullName>
    </recommendedName>
</protein>
<dbReference type="Proteomes" id="UP001500731">
    <property type="component" value="Unassembled WGS sequence"/>
</dbReference>
<evidence type="ECO:0008006" key="3">
    <source>
        <dbReference type="Google" id="ProtNLM"/>
    </source>
</evidence>
<dbReference type="EMBL" id="BAABGP010000008">
    <property type="protein sequence ID" value="GAA4482289.1"/>
    <property type="molecule type" value="Genomic_DNA"/>
</dbReference>
<accession>A0ABP8P8L6</accession>
<reference evidence="2" key="1">
    <citation type="journal article" date="2019" name="Int. J. Syst. Evol. Microbiol.">
        <title>The Global Catalogue of Microorganisms (GCM) 10K type strain sequencing project: providing services to taxonomists for standard genome sequencing and annotation.</title>
        <authorList>
            <consortium name="The Broad Institute Genomics Platform"/>
            <consortium name="The Broad Institute Genome Sequencing Center for Infectious Disease"/>
            <person name="Wu L."/>
            <person name="Ma J."/>
        </authorList>
    </citation>
    <scope>NUCLEOTIDE SEQUENCE [LARGE SCALE GENOMIC DNA]</scope>
    <source>
        <strain evidence="2">JCM 17839</strain>
    </source>
</reference>
<dbReference type="RefSeq" id="WP_345185317.1">
    <property type="nucleotide sequence ID" value="NZ_BAABGP010000008.1"/>
</dbReference>
<gene>
    <name evidence="1" type="ORF">GCM10023171_12020</name>
</gene>
<organism evidence="1 2">
    <name type="scientific">Microbacterium panaciterrae</name>
    <dbReference type="NCBI Taxonomy" id="985759"/>
    <lineage>
        <taxon>Bacteria</taxon>
        <taxon>Bacillati</taxon>
        <taxon>Actinomycetota</taxon>
        <taxon>Actinomycetes</taxon>
        <taxon>Micrococcales</taxon>
        <taxon>Microbacteriaceae</taxon>
        <taxon>Microbacterium</taxon>
    </lineage>
</organism>
<evidence type="ECO:0000313" key="1">
    <source>
        <dbReference type="EMBL" id="GAA4482289.1"/>
    </source>
</evidence>
<keyword evidence="2" id="KW-1185">Reference proteome</keyword>